<keyword evidence="7 22" id="KW-0812">Transmembrane</keyword>
<evidence type="ECO:0000256" key="21">
    <source>
        <dbReference type="ARBA" id="ARBA00049966"/>
    </source>
</evidence>
<feature type="transmembrane region" description="Helical" evidence="22">
    <location>
        <begin position="147"/>
        <end position="164"/>
    </location>
</feature>
<reference evidence="23 24" key="1">
    <citation type="submission" date="2021-06" db="EMBL/GenBank/DDBJ databases">
        <authorList>
            <person name="Sun Q."/>
            <person name="Li D."/>
        </authorList>
    </citation>
    <scope>NUCLEOTIDE SEQUENCE [LARGE SCALE GENOMIC DNA]</scope>
    <source>
        <strain evidence="23 24">MSJ-40</strain>
    </source>
</reference>
<evidence type="ECO:0000256" key="13">
    <source>
        <dbReference type="ARBA" id="ARBA00023316"/>
    </source>
</evidence>
<feature type="transmembrane region" description="Helical" evidence="22">
    <location>
        <begin position="192"/>
        <end position="208"/>
    </location>
</feature>
<evidence type="ECO:0000256" key="4">
    <source>
        <dbReference type="ARBA" id="ARBA00022618"/>
    </source>
</evidence>
<feature type="transmembrane region" description="Helical" evidence="22">
    <location>
        <begin position="108"/>
        <end position="135"/>
    </location>
</feature>
<comment type="subcellular location">
    <subcellularLocation>
        <location evidence="1">Cell membrane</location>
        <topology evidence="1">Multi-pass membrane protein</topology>
    </subcellularLocation>
</comment>
<feature type="transmembrane region" description="Helical" evidence="22">
    <location>
        <begin position="308"/>
        <end position="333"/>
    </location>
</feature>
<gene>
    <name evidence="23" type="primary">ftsW</name>
    <name evidence="23" type="ORF">KQI42_09160</name>
</gene>
<evidence type="ECO:0000256" key="16">
    <source>
        <dbReference type="ARBA" id="ARBA00038053"/>
    </source>
</evidence>
<keyword evidence="10 22" id="KW-1133">Transmembrane helix</keyword>
<dbReference type="PANTHER" id="PTHR30474:SF2">
    <property type="entry name" value="PEPTIDOGLYCAN GLYCOSYLTRANSFERASE FTSW-RELATED"/>
    <property type="match status" value="1"/>
</dbReference>
<evidence type="ECO:0000256" key="18">
    <source>
        <dbReference type="ARBA" id="ARBA00041418"/>
    </source>
</evidence>
<evidence type="ECO:0000256" key="6">
    <source>
        <dbReference type="ARBA" id="ARBA00022679"/>
    </source>
</evidence>
<dbReference type="EMBL" id="JAHLPM010000007">
    <property type="protein sequence ID" value="MBU5438176.1"/>
    <property type="molecule type" value="Genomic_DNA"/>
</dbReference>
<evidence type="ECO:0000256" key="9">
    <source>
        <dbReference type="ARBA" id="ARBA00022984"/>
    </source>
</evidence>
<evidence type="ECO:0000256" key="1">
    <source>
        <dbReference type="ARBA" id="ARBA00004651"/>
    </source>
</evidence>
<sequence length="375" mass="41295">MARKKAVAKKKAVDFTLLLATILLVFIGIIMVFSSSWPEGMKDFNNGYFFLRKQLIASAIGLVGLLFFMNFDYRVLNKMSRLIYGLSALSGLLIFSPLGVSLKGARRWINLGFTTFMPSDAIKIGSIIFFASFLAKKKDDIATLKKGTIPALIIIGFSCGLIYIQKDLGTTITLAGTLMCMFFIAGMKMSHLFSLIIAAFLLLIKAITGEEHAYRRRRITAFLDPFANKLDEGWQAVQSLYALGSGGLFGLGLGKSRQKFFYIPEPYNDFIFSIIGEELGFLGSLTVIMLFLLLVWRGIRIALNIDDLFGCLLATGIVSLVAIQSLIHIAVVTSSIPTTGITLPFVSYGGTSLMFYMSAIGILLNISRHTDLDRS</sequence>
<keyword evidence="11 22" id="KW-0472">Membrane</keyword>
<proteinExistence type="inferred from homology"/>
<evidence type="ECO:0000256" key="10">
    <source>
        <dbReference type="ARBA" id="ARBA00022989"/>
    </source>
</evidence>
<dbReference type="InterPro" id="IPR013437">
    <property type="entry name" value="FtsW"/>
</dbReference>
<comment type="function">
    <text evidence="21">Peptidoglycan polymerase that is essential for cell division.</text>
</comment>
<keyword evidence="8" id="KW-0133">Cell shape</keyword>
<organism evidence="23 24">
    <name type="scientific">Tissierella simiarum</name>
    <dbReference type="NCBI Taxonomy" id="2841534"/>
    <lineage>
        <taxon>Bacteria</taxon>
        <taxon>Bacillati</taxon>
        <taxon>Bacillota</taxon>
        <taxon>Tissierellia</taxon>
        <taxon>Tissierellales</taxon>
        <taxon>Tissierellaceae</taxon>
        <taxon>Tissierella</taxon>
    </lineage>
</organism>
<keyword evidence="9" id="KW-0573">Peptidoglycan synthesis</keyword>
<comment type="pathway">
    <text evidence="2">Cell wall biogenesis; peptidoglycan biosynthesis.</text>
</comment>
<evidence type="ECO:0000256" key="15">
    <source>
        <dbReference type="ARBA" id="ARBA00033270"/>
    </source>
</evidence>
<dbReference type="PANTHER" id="PTHR30474">
    <property type="entry name" value="CELL CYCLE PROTEIN"/>
    <property type="match status" value="1"/>
</dbReference>
<evidence type="ECO:0000256" key="7">
    <source>
        <dbReference type="ARBA" id="ARBA00022692"/>
    </source>
</evidence>
<dbReference type="NCBIfam" id="TIGR02614">
    <property type="entry name" value="ftsW"/>
    <property type="match status" value="1"/>
</dbReference>
<keyword evidence="5" id="KW-0328">Glycosyltransferase</keyword>
<evidence type="ECO:0000256" key="19">
    <source>
        <dbReference type="ARBA" id="ARBA00044770"/>
    </source>
</evidence>
<dbReference type="Pfam" id="PF01098">
    <property type="entry name" value="FTSW_RODA_SPOVE"/>
    <property type="match status" value="1"/>
</dbReference>
<keyword evidence="6" id="KW-0808">Transferase</keyword>
<comment type="caution">
    <text evidence="23">The sequence shown here is derived from an EMBL/GenBank/DDBJ whole genome shotgun (WGS) entry which is preliminary data.</text>
</comment>
<evidence type="ECO:0000256" key="17">
    <source>
        <dbReference type="ARBA" id="ARBA00041185"/>
    </source>
</evidence>
<evidence type="ECO:0000256" key="5">
    <source>
        <dbReference type="ARBA" id="ARBA00022676"/>
    </source>
</evidence>
<evidence type="ECO:0000256" key="8">
    <source>
        <dbReference type="ARBA" id="ARBA00022960"/>
    </source>
</evidence>
<evidence type="ECO:0000256" key="11">
    <source>
        <dbReference type="ARBA" id="ARBA00023136"/>
    </source>
</evidence>
<keyword evidence="4" id="KW-0132">Cell division</keyword>
<feature type="transmembrane region" description="Helical" evidence="22">
    <location>
        <begin position="170"/>
        <end position="187"/>
    </location>
</feature>
<evidence type="ECO:0000256" key="20">
    <source>
        <dbReference type="ARBA" id="ARBA00049902"/>
    </source>
</evidence>
<dbReference type="InterPro" id="IPR001182">
    <property type="entry name" value="FtsW/RodA"/>
</dbReference>
<comment type="similarity">
    <text evidence="16">Belongs to the SEDS family. FtsW subfamily.</text>
</comment>
<dbReference type="RefSeq" id="WP_216519069.1">
    <property type="nucleotide sequence ID" value="NZ_JAHLPM010000007.1"/>
</dbReference>
<dbReference type="EC" id="2.4.99.28" evidence="19"/>
<name>A0ABS6E5R0_9FIRM</name>
<feature type="transmembrane region" description="Helical" evidence="22">
    <location>
        <begin position="12"/>
        <end position="34"/>
    </location>
</feature>
<feature type="transmembrane region" description="Helical" evidence="22">
    <location>
        <begin position="83"/>
        <end position="102"/>
    </location>
</feature>
<feature type="transmembrane region" description="Helical" evidence="22">
    <location>
        <begin position="54"/>
        <end position="71"/>
    </location>
</feature>
<keyword evidence="3" id="KW-1003">Cell membrane</keyword>
<evidence type="ECO:0000256" key="22">
    <source>
        <dbReference type="SAM" id="Phobius"/>
    </source>
</evidence>
<accession>A0ABS6E5R0</accession>
<dbReference type="Proteomes" id="UP000749471">
    <property type="component" value="Unassembled WGS sequence"/>
</dbReference>
<keyword evidence="13" id="KW-0961">Cell wall biogenesis/degradation</keyword>
<evidence type="ECO:0000313" key="23">
    <source>
        <dbReference type="EMBL" id="MBU5438176.1"/>
    </source>
</evidence>
<evidence type="ECO:0000256" key="3">
    <source>
        <dbReference type="ARBA" id="ARBA00022475"/>
    </source>
</evidence>
<comment type="catalytic activity">
    <reaction evidence="20">
        <text>[GlcNAc-(1-&gt;4)-Mur2Ac(oyl-L-Ala-gamma-D-Glu-L-Lys-D-Ala-D-Ala)](n)-di-trans,octa-cis-undecaprenyl diphosphate + beta-D-GlcNAc-(1-&gt;4)-Mur2Ac(oyl-L-Ala-gamma-D-Glu-L-Lys-D-Ala-D-Ala)-di-trans,octa-cis-undecaprenyl diphosphate = [GlcNAc-(1-&gt;4)-Mur2Ac(oyl-L-Ala-gamma-D-Glu-L-Lys-D-Ala-D-Ala)](n+1)-di-trans,octa-cis-undecaprenyl diphosphate + di-trans,octa-cis-undecaprenyl diphosphate + H(+)</text>
        <dbReference type="Rhea" id="RHEA:23708"/>
        <dbReference type="Rhea" id="RHEA-COMP:9602"/>
        <dbReference type="Rhea" id="RHEA-COMP:9603"/>
        <dbReference type="ChEBI" id="CHEBI:15378"/>
        <dbReference type="ChEBI" id="CHEBI:58405"/>
        <dbReference type="ChEBI" id="CHEBI:60033"/>
        <dbReference type="ChEBI" id="CHEBI:78435"/>
        <dbReference type="EC" id="2.4.99.28"/>
    </reaction>
</comment>
<protein>
    <recommendedName>
        <fullName evidence="17">Probable peptidoglycan glycosyltransferase FtsW</fullName>
        <ecNumber evidence="19">2.4.99.28</ecNumber>
    </recommendedName>
    <alternativeName>
        <fullName evidence="18">Cell division protein FtsW</fullName>
    </alternativeName>
    <alternativeName>
        <fullName evidence="15">Cell wall polymerase</fullName>
    </alternativeName>
    <alternativeName>
        <fullName evidence="14">Peptidoglycan polymerase</fullName>
    </alternativeName>
</protein>
<evidence type="ECO:0000313" key="24">
    <source>
        <dbReference type="Proteomes" id="UP000749471"/>
    </source>
</evidence>
<keyword evidence="12" id="KW-0131">Cell cycle</keyword>
<feature type="transmembrane region" description="Helical" evidence="22">
    <location>
        <begin position="270"/>
        <end position="296"/>
    </location>
</feature>
<keyword evidence="24" id="KW-1185">Reference proteome</keyword>
<evidence type="ECO:0000256" key="14">
    <source>
        <dbReference type="ARBA" id="ARBA00032370"/>
    </source>
</evidence>
<evidence type="ECO:0000256" key="12">
    <source>
        <dbReference type="ARBA" id="ARBA00023306"/>
    </source>
</evidence>
<evidence type="ECO:0000256" key="2">
    <source>
        <dbReference type="ARBA" id="ARBA00004752"/>
    </source>
</evidence>
<feature type="transmembrane region" description="Helical" evidence="22">
    <location>
        <begin position="345"/>
        <end position="366"/>
    </location>
</feature>